<evidence type="ECO:0000313" key="3">
    <source>
        <dbReference type="Proteomes" id="UP000195521"/>
    </source>
</evidence>
<dbReference type="Proteomes" id="UP000195521">
    <property type="component" value="Unassembled WGS sequence"/>
</dbReference>
<name>A0A1Y1JQA9_PLAGO</name>
<sequence length="775" mass="92773">MITMKKSFKEKNHFIINYFRKSPFYSSVSVQNFDLKANQQLLLSNVSIVNNENAILNGSLNFMRNFENFAVICCACNDPKNKVQLKKSIWFSSIGIEMRDFVDYCNEEKDESLIEKKKKIFEEIAKLECPVILKDKNTILVEPDVAPKKVVNSAKRMRYFFNISEVHTCRGCSKKNKCKRFLQKYAGEPDFSDFTRIMIGFYNICKVYTRRNETDRAELRHIVEKVNHFHFALFYIYNYLLKHKHFNYNVVEEGNRSDILNYLKSRRRNLLLLKNQRKQEKIMNIPREYCDVIIPTDKAKMKKRQRNVFEKLHKFRKKTEIAQDDEKFIWVEEQEEEDEQGNPSDEDYEKQVHTHLTNKNEMMKMTDEDNCLIEIQNENKHMPSFRFQYILKTEKDHISNEVRNYNKIYNKYTSLLEKGVFINLDDINVDEDIVKSENVLFKIPDIVGGYTFINYIEDQPNNYIFPINENLYKGIQVYKKEEINLGNFWNDIENESLRIRKIGFYNPFNIKQNLEIEKQKRENLPPGSRTVHKKHEEITELEDDLSSFQEYVHNKKRQDGKWQIRERRRMKIESDSLYSTSANMDRTNCEHLNDEKDEDARFAYFKKLRNEEPHLDQHIEVKEEFNSIYNDTYNDKGESNRSYLHTYHIRRKLSDDEKAIQGITMHEIKAEKSNLIQSDRKELKDQSFYICKNVKFPELNQEEDFGKSENHRKFLNDQLKQYIRPSVQKRNSNTPELTEETIEAHSSSRKGSQSLQIFLKKKKKHFKRDANARAD</sequence>
<dbReference type="EMBL" id="BDQF01000015">
    <property type="protein sequence ID" value="GAW83665.1"/>
    <property type="molecule type" value="Genomic_DNA"/>
</dbReference>
<dbReference type="AlphaFoldDB" id="A0A1Y1JQA9"/>
<accession>A0A1Y1JQA9</accession>
<proteinExistence type="predicted"/>
<reference evidence="3" key="1">
    <citation type="submission" date="2017-04" db="EMBL/GenBank/DDBJ databases">
        <title>Plasmodium gonderi genome.</title>
        <authorList>
            <person name="Arisue N."/>
            <person name="Honma H."/>
            <person name="Kawai S."/>
            <person name="Tougan T."/>
            <person name="Tanabe K."/>
            <person name="Horii T."/>
        </authorList>
    </citation>
    <scope>NUCLEOTIDE SEQUENCE [LARGE SCALE GENOMIC DNA]</scope>
    <source>
        <strain evidence="3">ATCC 30045</strain>
    </source>
</reference>
<dbReference type="GeneID" id="39750411"/>
<feature type="region of interest" description="Disordered" evidence="1">
    <location>
        <begin position="726"/>
        <end position="755"/>
    </location>
</feature>
<organism evidence="2 3">
    <name type="scientific">Plasmodium gonderi</name>
    <dbReference type="NCBI Taxonomy" id="77519"/>
    <lineage>
        <taxon>Eukaryota</taxon>
        <taxon>Sar</taxon>
        <taxon>Alveolata</taxon>
        <taxon>Apicomplexa</taxon>
        <taxon>Aconoidasida</taxon>
        <taxon>Haemosporida</taxon>
        <taxon>Plasmodiidae</taxon>
        <taxon>Plasmodium</taxon>
        <taxon>Plasmodium (Plasmodium)</taxon>
    </lineage>
</organism>
<evidence type="ECO:0000256" key="1">
    <source>
        <dbReference type="SAM" id="MobiDB-lite"/>
    </source>
</evidence>
<dbReference type="OrthoDB" id="370635at2759"/>
<evidence type="ECO:0000313" key="2">
    <source>
        <dbReference type="EMBL" id="GAW83665.1"/>
    </source>
</evidence>
<comment type="caution">
    <text evidence="2">The sequence shown here is derived from an EMBL/GenBank/DDBJ whole genome shotgun (WGS) entry which is preliminary data.</text>
</comment>
<gene>
    <name evidence="2" type="ORF">PGO_144630</name>
</gene>
<keyword evidence="3" id="KW-1185">Reference proteome</keyword>
<protein>
    <submittedName>
        <fullName evidence="2">Uncharacterized protein</fullName>
    </submittedName>
</protein>
<dbReference type="OMA" id="RMRYFFN"/>
<dbReference type="RefSeq" id="XP_028546254.1">
    <property type="nucleotide sequence ID" value="XM_028690453.1"/>
</dbReference>